<dbReference type="FunFam" id="3.90.76.10:FF:000001">
    <property type="entry name" value="Oligopeptide ABC transporter substrate-binding protein"/>
    <property type="match status" value="1"/>
</dbReference>
<evidence type="ECO:0000256" key="1">
    <source>
        <dbReference type="ARBA" id="ARBA00004418"/>
    </source>
</evidence>
<dbReference type="Proteomes" id="UP000216998">
    <property type="component" value="Unassembled WGS sequence"/>
</dbReference>
<dbReference type="PANTHER" id="PTHR30290:SF10">
    <property type="entry name" value="PERIPLASMIC OLIGOPEPTIDE-BINDING PROTEIN-RELATED"/>
    <property type="match status" value="1"/>
</dbReference>
<dbReference type="GO" id="GO:1904680">
    <property type="term" value="F:peptide transmembrane transporter activity"/>
    <property type="evidence" value="ECO:0007669"/>
    <property type="project" value="TreeGrafter"/>
</dbReference>
<dbReference type="PANTHER" id="PTHR30290">
    <property type="entry name" value="PERIPLASMIC BINDING COMPONENT OF ABC TRANSPORTER"/>
    <property type="match status" value="1"/>
</dbReference>
<organism evidence="7 8">
    <name type="scientific">Niveispirillum lacus</name>
    <dbReference type="NCBI Taxonomy" id="1981099"/>
    <lineage>
        <taxon>Bacteria</taxon>
        <taxon>Pseudomonadati</taxon>
        <taxon>Pseudomonadota</taxon>
        <taxon>Alphaproteobacteria</taxon>
        <taxon>Rhodospirillales</taxon>
        <taxon>Azospirillaceae</taxon>
        <taxon>Niveispirillum</taxon>
    </lineage>
</organism>
<comment type="similarity">
    <text evidence="2">Belongs to the bacterial solute-binding protein 5 family.</text>
</comment>
<evidence type="ECO:0000256" key="4">
    <source>
        <dbReference type="ARBA" id="ARBA00022729"/>
    </source>
</evidence>
<dbReference type="GO" id="GO:0030288">
    <property type="term" value="C:outer membrane-bounded periplasmic space"/>
    <property type="evidence" value="ECO:0007669"/>
    <property type="project" value="UniProtKB-ARBA"/>
</dbReference>
<comment type="subcellular location">
    <subcellularLocation>
        <location evidence="1">Periplasm</location>
    </subcellularLocation>
</comment>
<dbReference type="FunFam" id="3.10.105.10:FF:000001">
    <property type="entry name" value="Oligopeptide ABC transporter, oligopeptide-binding protein"/>
    <property type="match status" value="1"/>
</dbReference>
<evidence type="ECO:0000256" key="2">
    <source>
        <dbReference type="ARBA" id="ARBA00005695"/>
    </source>
</evidence>
<dbReference type="OrthoDB" id="7232729at2"/>
<dbReference type="InterPro" id="IPR030678">
    <property type="entry name" value="Peptide/Ni-bd"/>
</dbReference>
<keyword evidence="4 5" id="KW-0732">Signal</keyword>
<dbReference type="Pfam" id="PF00496">
    <property type="entry name" value="SBP_bac_5"/>
    <property type="match status" value="1"/>
</dbReference>
<protein>
    <submittedName>
        <fullName evidence="7">Peptide ABC transporter substrate-binding protein</fullName>
    </submittedName>
</protein>
<feature type="domain" description="Solute-binding protein family 5" evidence="6">
    <location>
        <begin position="75"/>
        <end position="456"/>
    </location>
</feature>
<name>A0A255Z6B0_9PROT</name>
<dbReference type="Gene3D" id="3.40.190.10">
    <property type="entry name" value="Periplasmic binding protein-like II"/>
    <property type="match status" value="1"/>
</dbReference>
<evidence type="ECO:0000259" key="6">
    <source>
        <dbReference type="Pfam" id="PF00496"/>
    </source>
</evidence>
<evidence type="ECO:0000313" key="7">
    <source>
        <dbReference type="EMBL" id="OYQ36976.1"/>
    </source>
</evidence>
<dbReference type="AlphaFoldDB" id="A0A255Z6B0"/>
<dbReference type="Gene3D" id="3.10.105.10">
    <property type="entry name" value="Dipeptide-binding Protein, Domain 3"/>
    <property type="match status" value="1"/>
</dbReference>
<comment type="caution">
    <text evidence="7">The sequence shown here is derived from an EMBL/GenBank/DDBJ whole genome shotgun (WGS) entry which is preliminary data.</text>
</comment>
<proteinExistence type="inferred from homology"/>
<accession>A0A255Z6B0</accession>
<feature type="signal peptide" evidence="5">
    <location>
        <begin position="1"/>
        <end position="30"/>
    </location>
</feature>
<evidence type="ECO:0000256" key="3">
    <source>
        <dbReference type="ARBA" id="ARBA00022448"/>
    </source>
</evidence>
<keyword evidence="8" id="KW-1185">Reference proteome</keyword>
<reference evidence="7 8" key="1">
    <citation type="submission" date="2017-07" db="EMBL/GenBank/DDBJ databases">
        <title>Niveispirillum cyanobacteriorum sp. nov., isolated from cyanobacterial aggregates in a eutrophic lake.</title>
        <authorList>
            <person name="Cai H."/>
        </authorList>
    </citation>
    <scope>NUCLEOTIDE SEQUENCE [LARGE SCALE GENOMIC DNA]</scope>
    <source>
        <strain evidence="8">TH1-14</strain>
    </source>
</reference>
<dbReference type="SUPFAM" id="SSF53850">
    <property type="entry name" value="Periplasmic binding protein-like II"/>
    <property type="match status" value="1"/>
</dbReference>
<sequence>MRFARRFVPAAFAALATLSLLTAGTAPAFAEMVLNRGNQAEPTSLDPHKGTDVQSARIGYDLYEGLLTFGPDGGIVPGVAEKWDISADGLTYTFTLRADAKWSDGTPVTAEDFVFSWRRLVDPKTASDYAYFLWPVKNGEAISNGKMAPDALGAVAVNPRTFKVTLERPTGYFLSSLVHRMTYPVSKANVEKFGADFVKPGNLVSNGAYKLVEYRPQAYVKAVRNPFFREAKSVKVDTVVFHHSDSPETELRRFRAGELDIVQMAPVTQIDWLKQNMPEMMTFYPVLGTQYLAVNMTKEPLASNPKLRQALSLAVDRQIIVEKITKSGEVPAYTLTAPGVPGYTLPEANMAKATQAERDAMAKKLLAEAGYGPGGKPLTVEILHNTNESTRKIAVGVASMWQSKLGAKVSLNNQEWKVVLQNAGEKSYANMVVLGWIADFPDPYTFLKLFLSDVGKMNRSGYANPAYDAKLSEANLTTDPAKRLALVAEAEAMMLADAPMIPIYHTSYRNLVHPRVKGWFESPMGVQPTRYIAVTR</sequence>
<dbReference type="InterPro" id="IPR039424">
    <property type="entry name" value="SBP_5"/>
</dbReference>
<dbReference type="RefSeq" id="WP_094453612.1">
    <property type="nucleotide sequence ID" value="NZ_NOXU01000019.1"/>
</dbReference>
<dbReference type="GO" id="GO:0043190">
    <property type="term" value="C:ATP-binding cassette (ABC) transporter complex"/>
    <property type="evidence" value="ECO:0007669"/>
    <property type="project" value="InterPro"/>
</dbReference>
<keyword evidence="3" id="KW-0813">Transport</keyword>
<feature type="chain" id="PRO_5012988136" evidence="5">
    <location>
        <begin position="31"/>
        <end position="536"/>
    </location>
</feature>
<dbReference type="InterPro" id="IPR000914">
    <property type="entry name" value="SBP_5_dom"/>
</dbReference>
<dbReference type="Gene3D" id="3.90.76.10">
    <property type="entry name" value="Dipeptide-binding Protein, Domain 1"/>
    <property type="match status" value="1"/>
</dbReference>
<gene>
    <name evidence="7" type="ORF">CHU95_03035</name>
</gene>
<dbReference type="PIRSF" id="PIRSF002741">
    <property type="entry name" value="MppA"/>
    <property type="match status" value="1"/>
</dbReference>
<evidence type="ECO:0000256" key="5">
    <source>
        <dbReference type="SAM" id="SignalP"/>
    </source>
</evidence>
<dbReference type="EMBL" id="NOXU01000019">
    <property type="protein sequence ID" value="OYQ36976.1"/>
    <property type="molecule type" value="Genomic_DNA"/>
</dbReference>
<dbReference type="CDD" id="cd08504">
    <property type="entry name" value="PBP2_OppA"/>
    <property type="match status" value="1"/>
</dbReference>
<dbReference type="GO" id="GO:0015833">
    <property type="term" value="P:peptide transport"/>
    <property type="evidence" value="ECO:0007669"/>
    <property type="project" value="TreeGrafter"/>
</dbReference>
<evidence type="ECO:0000313" key="8">
    <source>
        <dbReference type="Proteomes" id="UP000216998"/>
    </source>
</evidence>